<evidence type="ECO:0000313" key="3">
    <source>
        <dbReference type="Proteomes" id="UP001595722"/>
    </source>
</evidence>
<feature type="transmembrane region" description="Helical" evidence="1">
    <location>
        <begin position="42"/>
        <end position="60"/>
    </location>
</feature>
<evidence type="ECO:0000313" key="2">
    <source>
        <dbReference type="EMBL" id="MFC3680096.1"/>
    </source>
</evidence>
<keyword evidence="1" id="KW-1133">Transmembrane helix</keyword>
<name>A0ABV7VRE7_9GAMM</name>
<keyword evidence="1" id="KW-0472">Membrane</keyword>
<organism evidence="2 3">
    <name type="scientific">Bacterioplanoides pacificum</name>
    <dbReference type="NCBI Taxonomy" id="1171596"/>
    <lineage>
        <taxon>Bacteria</taxon>
        <taxon>Pseudomonadati</taxon>
        <taxon>Pseudomonadota</taxon>
        <taxon>Gammaproteobacteria</taxon>
        <taxon>Oceanospirillales</taxon>
        <taxon>Oceanospirillaceae</taxon>
        <taxon>Bacterioplanoides</taxon>
    </lineage>
</organism>
<accession>A0ABV7VRE7</accession>
<proteinExistence type="predicted"/>
<sequence length="146" mass="16443">MLYFNSSNTFVSLVLLLPATVLAYQSFKSFSSAQPGAFADGILFLIIFLALISVWAFNILKNRDNARLAQRCTEAVTGVVVSMWDSNLARNERRFVNVIVQYLGRERQIDYVDPNFKYHSPPGSPIALRYNPDNPDDVVIDYSALS</sequence>
<protein>
    <submittedName>
        <fullName evidence="2">DUF3592 domain-containing protein</fullName>
    </submittedName>
</protein>
<reference evidence="3" key="1">
    <citation type="journal article" date="2019" name="Int. J. Syst. Evol. Microbiol.">
        <title>The Global Catalogue of Microorganisms (GCM) 10K type strain sequencing project: providing services to taxonomists for standard genome sequencing and annotation.</title>
        <authorList>
            <consortium name="The Broad Institute Genomics Platform"/>
            <consortium name="The Broad Institute Genome Sequencing Center for Infectious Disease"/>
            <person name="Wu L."/>
            <person name="Ma J."/>
        </authorList>
    </citation>
    <scope>NUCLEOTIDE SEQUENCE [LARGE SCALE GENOMIC DNA]</scope>
    <source>
        <strain evidence="3">KCTC 42424</strain>
    </source>
</reference>
<dbReference type="RefSeq" id="WP_376865938.1">
    <property type="nucleotide sequence ID" value="NZ_JBHRYB010000005.1"/>
</dbReference>
<evidence type="ECO:0000256" key="1">
    <source>
        <dbReference type="SAM" id="Phobius"/>
    </source>
</evidence>
<comment type="caution">
    <text evidence="2">The sequence shown here is derived from an EMBL/GenBank/DDBJ whole genome shotgun (WGS) entry which is preliminary data.</text>
</comment>
<dbReference type="EMBL" id="JBHRYB010000005">
    <property type="protein sequence ID" value="MFC3680096.1"/>
    <property type="molecule type" value="Genomic_DNA"/>
</dbReference>
<keyword evidence="1" id="KW-0812">Transmembrane</keyword>
<gene>
    <name evidence="2" type="ORF">ACFOMG_08245</name>
</gene>
<dbReference type="Proteomes" id="UP001595722">
    <property type="component" value="Unassembled WGS sequence"/>
</dbReference>
<keyword evidence="3" id="KW-1185">Reference proteome</keyword>